<reference evidence="8" key="1">
    <citation type="submission" date="2021-07" db="EMBL/GenBank/DDBJ databases">
        <authorList>
            <person name="Branca A.L. A."/>
        </authorList>
    </citation>
    <scope>NUCLEOTIDE SEQUENCE</scope>
</reference>
<evidence type="ECO:0000256" key="1">
    <source>
        <dbReference type="ARBA" id="ARBA00022723"/>
    </source>
</evidence>
<dbReference type="OrthoDB" id="2593732at2759"/>
<dbReference type="PANTHER" id="PTHR47256">
    <property type="entry name" value="ZN(II)2CYS6 TRANSCRIPTION FACTOR (EUROFUNG)-RELATED"/>
    <property type="match status" value="1"/>
</dbReference>
<evidence type="ECO:0000313" key="9">
    <source>
        <dbReference type="Proteomes" id="UP001153618"/>
    </source>
</evidence>
<dbReference type="GO" id="GO:0008270">
    <property type="term" value="F:zinc ion binding"/>
    <property type="evidence" value="ECO:0007669"/>
    <property type="project" value="InterPro"/>
</dbReference>
<dbReference type="CDD" id="cd12148">
    <property type="entry name" value="fungal_TF_MHR"/>
    <property type="match status" value="1"/>
</dbReference>
<evidence type="ECO:0000256" key="5">
    <source>
        <dbReference type="ARBA" id="ARBA00023242"/>
    </source>
</evidence>
<dbReference type="EMBL" id="CAJVOS010000008">
    <property type="protein sequence ID" value="CAG7961493.1"/>
    <property type="molecule type" value="Genomic_DNA"/>
</dbReference>
<dbReference type="PROSITE" id="PS00463">
    <property type="entry name" value="ZN2_CY6_FUNGAL_1"/>
    <property type="match status" value="1"/>
</dbReference>
<proteinExistence type="predicted"/>
<keyword evidence="3" id="KW-0238">DNA-binding</keyword>
<feature type="region of interest" description="Disordered" evidence="6">
    <location>
        <begin position="158"/>
        <end position="180"/>
    </location>
</feature>
<dbReference type="Proteomes" id="UP001153618">
    <property type="component" value="Unassembled WGS sequence"/>
</dbReference>
<keyword evidence="9" id="KW-1185">Reference proteome</keyword>
<evidence type="ECO:0000256" key="6">
    <source>
        <dbReference type="SAM" id="MobiDB-lite"/>
    </source>
</evidence>
<keyword evidence="5" id="KW-0539">Nucleus</keyword>
<dbReference type="Pfam" id="PF00172">
    <property type="entry name" value="Zn_clus"/>
    <property type="match status" value="1"/>
</dbReference>
<dbReference type="InterPro" id="IPR036864">
    <property type="entry name" value="Zn2-C6_fun-type_DNA-bd_sf"/>
</dbReference>
<feature type="domain" description="Zn(2)-C6 fungal-type" evidence="7">
    <location>
        <begin position="40"/>
        <end position="70"/>
    </location>
</feature>
<sequence>MKLSHHRNIKPFPTLAPCPPRVLAPQTSPAVTKPKKNSTACLACKAAKRKCSGPDAPCKACRAANTECYFDPSRDLRRKVAVKRTIIELTNHKELLATLIETLKKADEPELEQLLNLIRGEATLEAIAEEVGAPVMRFADPQELSTSSQLAISEYGDQPVEVSGSGSQPRRTSDVSNVASSPDDIQFMTLPPMPVISPYARISLESLCDIPLFEVPARPWTDVTDSDYLVSHLVSLYFTWDHPGSQFLDQRVFLAHMKKADLDSDFCTPLLVNSLLATASTYSDSLDVFSIPDNAYSRGQSFFDEAQKLWETEAEASLSSSSLPNVQALLMMSSLFKLRGRISKSWLVLGQAVRLAQGMGLFDSPSSAQETALTEMERVRTITAWSIFNLSSQLSIELKIIAPLPCPVLGIRLCGIEDVNWTPYPRSNKITYDKKLARLPDIRQGQADIAKISSDIQGLLSQRNQGISADALWKEANAYFDRLSTCLQLWPSLEEMGADPVPQLYLLRIKCLETIITLFEMFNDPAHPQFAQEAQDHQTRSAHEMAQCLRLHRRSYGTKHVPSQMVSATQAGLRVMICHFDISDESMQAFAELSLFGTTFGYKYKETASAMREIRTKVTQENIRLPDDIITILGGPGDKGYDS</sequence>
<organism evidence="8 9">
    <name type="scientific">Penicillium olsonii</name>
    <dbReference type="NCBI Taxonomy" id="99116"/>
    <lineage>
        <taxon>Eukaryota</taxon>
        <taxon>Fungi</taxon>
        <taxon>Dikarya</taxon>
        <taxon>Ascomycota</taxon>
        <taxon>Pezizomycotina</taxon>
        <taxon>Eurotiomycetes</taxon>
        <taxon>Eurotiomycetidae</taxon>
        <taxon>Eurotiales</taxon>
        <taxon>Aspergillaceae</taxon>
        <taxon>Penicillium</taxon>
    </lineage>
</organism>
<feature type="compositionally biased region" description="Polar residues" evidence="6">
    <location>
        <begin position="164"/>
        <end position="180"/>
    </location>
</feature>
<evidence type="ECO:0000259" key="7">
    <source>
        <dbReference type="PROSITE" id="PS50048"/>
    </source>
</evidence>
<name>A0A9W4MJ78_PENOL</name>
<evidence type="ECO:0000313" key="8">
    <source>
        <dbReference type="EMBL" id="CAG7961493.1"/>
    </source>
</evidence>
<dbReference type="GO" id="GO:0003677">
    <property type="term" value="F:DNA binding"/>
    <property type="evidence" value="ECO:0007669"/>
    <property type="project" value="UniProtKB-KW"/>
</dbReference>
<comment type="caution">
    <text evidence="8">The sequence shown here is derived from an EMBL/GenBank/DDBJ whole genome shotgun (WGS) entry which is preliminary data.</text>
</comment>
<evidence type="ECO:0000256" key="4">
    <source>
        <dbReference type="ARBA" id="ARBA00023163"/>
    </source>
</evidence>
<dbReference type="PROSITE" id="PS50048">
    <property type="entry name" value="ZN2_CY6_FUNGAL_2"/>
    <property type="match status" value="1"/>
</dbReference>
<keyword evidence="4" id="KW-0804">Transcription</keyword>
<dbReference type="AlphaFoldDB" id="A0A9W4MJ78"/>
<dbReference type="SMART" id="SM00066">
    <property type="entry name" value="GAL4"/>
    <property type="match status" value="1"/>
</dbReference>
<dbReference type="Pfam" id="PF04082">
    <property type="entry name" value="Fungal_trans"/>
    <property type="match status" value="1"/>
</dbReference>
<dbReference type="InterPro" id="IPR053187">
    <property type="entry name" value="Notoamide_regulator"/>
</dbReference>
<dbReference type="PANTHER" id="PTHR47256:SF10">
    <property type="entry name" value="ZN(II)2CYS6 TRANSCRIPTION FACTOR (EUROFUNG)"/>
    <property type="match status" value="1"/>
</dbReference>
<evidence type="ECO:0000256" key="3">
    <source>
        <dbReference type="ARBA" id="ARBA00023125"/>
    </source>
</evidence>
<dbReference type="InterPro" id="IPR007219">
    <property type="entry name" value="XnlR_reg_dom"/>
</dbReference>
<protein>
    <recommendedName>
        <fullName evidence="7">Zn(2)-C6 fungal-type domain-containing protein</fullName>
    </recommendedName>
</protein>
<evidence type="ECO:0000256" key="2">
    <source>
        <dbReference type="ARBA" id="ARBA00023015"/>
    </source>
</evidence>
<keyword evidence="2" id="KW-0805">Transcription regulation</keyword>
<dbReference type="SUPFAM" id="SSF57701">
    <property type="entry name" value="Zn2/Cys6 DNA-binding domain"/>
    <property type="match status" value="1"/>
</dbReference>
<dbReference type="GO" id="GO:0006351">
    <property type="term" value="P:DNA-templated transcription"/>
    <property type="evidence" value="ECO:0007669"/>
    <property type="project" value="InterPro"/>
</dbReference>
<dbReference type="Gene3D" id="4.10.240.10">
    <property type="entry name" value="Zn(2)-C6 fungal-type DNA-binding domain"/>
    <property type="match status" value="1"/>
</dbReference>
<gene>
    <name evidence="8" type="ORF">POLS_LOCUS766</name>
</gene>
<keyword evidence="1" id="KW-0479">Metal-binding</keyword>
<dbReference type="CDD" id="cd00067">
    <property type="entry name" value="GAL4"/>
    <property type="match status" value="1"/>
</dbReference>
<dbReference type="GO" id="GO:0000981">
    <property type="term" value="F:DNA-binding transcription factor activity, RNA polymerase II-specific"/>
    <property type="evidence" value="ECO:0007669"/>
    <property type="project" value="InterPro"/>
</dbReference>
<accession>A0A9W4MJ78</accession>
<dbReference type="InterPro" id="IPR001138">
    <property type="entry name" value="Zn2Cys6_DnaBD"/>
</dbReference>